<evidence type="ECO:0000313" key="1">
    <source>
        <dbReference type="EMBL" id="KIK17059.1"/>
    </source>
</evidence>
<protein>
    <submittedName>
        <fullName evidence="1">Uncharacterized protein</fullName>
    </submittedName>
</protein>
<evidence type="ECO:0000313" key="2">
    <source>
        <dbReference type="Proteomes" id="UP000054018"/>
    </source>
</evidence>
<reference evidence="1 2" key="1">
    <citation type="submission" date="2014-04" db="EMBL/GenBank/DDBJ databases">
        <authorList>
            <consortium name="DOE Joint Genome Institute"/>
            <person name="Kuo A."/>
            <person name="Kohler A."/>
            <person name="Costa M.D."/>
            <person name="Nagy L.G."/>
            <person name="Floudas D."/>
            <person name="Copeland A."/>
            <person name="Barry K.W."/>
            <person name="Cichocki N."/>
            <person name="Veneault-Fourrey C."/>
            <person name="LaButti K."/>
            <person name="Lindquist E.A."/>
            <person name="Lipzen A."/>
            <person name="Lundell T."/>
            <person name="Morin E."/>
            <person name="Murat C."/>
            <person name="Sun H."/>
            <person name="Tunlid A."/>
            <person name="Henrissat B."/>
            <person name="Grigoriev I.V."/>
            <person name="Hibbett D.S."/>
            <person name="Martin F."/>
            <person name="Nordberg H.P."/>
            <person name="Cantor M.N."/>
            <person name="Hua S.X."/>
        </authorList>
    </citation>
    <scope>NUCLEOTIDE SEQUENCE [LARGE SCALE GENOMIC DNA]</scope>
    <source>
        <strain evidence="1 2">441</strain>
    </source>
</reference>
<dbReference type="Proteomes" id="UP000054018">
    <property type="component" value="Unassembled WGS sequence"/>
</dbReference>
<accession>A0A0C9YSU5</accession>
<gene>
    <name evidence="1" type="ORF">PISMIDRAFT_685705</name>
</gene>
<reference evidence="2" key="2">
    <citation type="submission" date="2015-01" db="EMBL/GenBank/DDBJ databases">
        <title>Evolutionary Origins and Diversification of the Mycorrhizal Mutualists.</title>
        <authorList>
            <consortium name="DOE Joint Genome Institute"/>
            <consortium name="Mycorrhizal Genomics Consortium"/>
            <person name="Kohler A."/>
            <person name="Kuo A."/>
            <person name="Nagy L.G."/>
            <person name="Floudas D."/>
            <person name="Copeland A."/>
            <person name="Barry K.W."/>
            <person name="Cichocki N."/>
            <person name="Veneault-Fourrey C."/>
            <person name="LaButti K."/>
            <person name="Lindquist E.A."/>
            <person name="Lipzen A."/>
            <person name="Lundell T."/>
            <person name="Morin E."/>
            <person name="Murat C."/>
            <person name="Riley R."/>
            <person name="Ohm R."/>
            <person name="Sun H."/>
            <person name="Tunlid A."/>
            <person name="Henrissat B."/>
            <person name="Grigoriev I.V."/>
            <person name="Hibbett D.S."/>
            <person name="Martin F."/>
        </authorList>
    </citation>
    <scope>NUCLEOTIDE SEQUENCE [LARGE SCALE GENOMIC DNA]</scope>
    <source>
        <strain evidence="2">441</strain>
    </source>
</reference>
<dbReference type="AlphaFoldDB" id="A0A0C9YSU5"/>
<sequence>TWQLSNGVVRPTSSLCDKIHEYLRVQSRGDSGIYTDVRFTYDVPHSTYLYGRERQVLVRTGKAKA</sequence>
<dbReference type="EMBL" id="KN833839">
    <property type="protein sequence ID" value="KIK17059.1"/>
    <property type="molecule type" value="Genomic_DNA"/>
</dbReference>
<name>A0A0C9YSU5_9AGAM</name>
<keyword evidence="2" id="KW-1185">Reference proteome</keyword>
<proteinExistence type="predicted"/>
<organism evidence="1 2">
    <name type="scientific">Pisolithus microcarpus 441</name>
    <dbReference type="NCBI Taxonomy" id="765257"/>
    <lineage>
        <taxon>Eukaryota</taxon>
        <taxon>Fungi</taxon>
        <taxon>Dikarya</taxon>
        <taxon>Basidiomycota</taxon>
        <taxon>Agaricomycotina</taxon>
        <taxon>Agaricomycetes</taxon>
        <taxon>Agaricomycetidae</taxon>
        <taxon>Boletales</taxon>
        <taxon>Sclerodermatineae</taxon>
        <taxon>Pisolithaceae</taxon>
        <taxon>Pisolithus</taxon>
    </lineage>
</organism>
<feature type="non-terminal residue" evidence="1">
    <location>
        <position position="1"/>
    </location>
</feature>
<dbReference type="HOGENOM" id="CLU_2855986_0_0_1"/>